<gene>
    <name evidence="4" type="ORF">Voc01_016870</name>
</gene>
<evidence type="ECO:0000256" key="1">
    <source>
        <dbReference type="ARBA" id="ARBA00006484"/>
    </source>
</evidence>
<dbReference type="InterPro" id="IPR036291">
    <property type="entry name" value="NAD(P)-bd_dom_sf"/>
</dbReference>
<evidence type="ECO:0000256" key="2">
    <source>
        <dbReference type="ARBA" id="ARBA00023002"/>
    </source>
</evidence>
<reference evidence="4" key="1">
    <citation type="submission" date="2021-01" db="EMBL/GenBank/DDBJ databases">
        <title>Whole genome shotgun sequence of Virgisporangium ochraceum NBRC 16418.</title>
        <authorList>
            <person name="Komaki H."/>
            <person name="Tamura T."/>
        </authorList>
    </citation>
    <scope>NUCLEOTIDE SEQUENCE</scope>
    <source>
        <strain evidence="4">NBRC 16418</strain>
    </source>
</reference>
<dbReference type="GO" id="GO:0016020">
    <property type="term" value="C:membrane"/>
    <property type="evidence" value="ECO:0007669"/>
    <property type="project" value="TreeGrafter"/>
</dbReference>
<evidence type="ECO:0000256" key="3">
    <source>
        <dbReference type="RuleBase" id="RU000363"/>
    </source>
</evidence>
<dbReference type="PANTHER" id="PTHR44196:SF1">
    <property type="entry name" value="DEHYDROGENASE_REDUCTASE SDR FAMILY MEMBER 7B"/>
    <property type="match status" value="1"/>
</dbReference>
<proteinExistence type="inferred from homology"/>
<evidence type="ECO:0000313" key="5">
    <source>
        <dbReference type="Proteomes" id="UP000635606"/>
    </source>
</evidence>
<name>A0A8J3ZSM2_9ACTN</name>
<dbReference type="InterPro" id="IPR020904">
    <property type="entry name" value="Sc_DH/Rdtase_CS"/>
</dbReference>
<dbReference type="RefSeq" id="WP_203926731.1">
    <property type="nucleotide sequence ID" value="NZ_BOPH01000020.1"/>
</dbReference>
<dbReference type="Gene3D" id="3.40.50.720">
    <property type="entry name" value="NAD(P)-binding Rossmann-like Domain"/>
    <property type="match status" value="1"/>
</dbReference>
<protein>
    <submittedName>
        <fullName evidence="4">Short-chain dehydrogenase</fullName>
    </submittedName>
</protein>
<evidence type="ECO:0000313" key="4">
    <source>
        <dbReference type="EMBL" id="GIJ66770.1"/>
    </source>
</evidence>
<dbReference type="SUPFAM" id="SSF51735">
    <property type="entry name" value="NAD(P)-binding Rossmann-fold domains"/>
    <property type="match status" value="1"/>
</dbReference>
<dbReference type="Proteomes" id="UP000635606">
    <property type="component" value="Unassembled WGS sequence"/>
</dbReference>
<sequence length="276" mass="28610">MELHVAVTGAGAGIGAATVGALVAAGARVSAGDLVGDAARSVAGAAARRGPGDAAGFDLDVTGTASYRAFLAAARERFGPLDVLVGNAGVMWVGPFAAEPEEVTRRQLDVNVHGVIRGARLAVPDMVARGRGHLVTIASAASRVAPAGEATYAATKHAVLGYCTALRAELRGTGVRVSVVLPTVVETELAAGTAHGRVRRLRPDDVAAAVLATVRRPRPEVWVPRRVAALVRLRDVLPGRLREAMVRAMVPDQVAATDPAVRAEYHRRVLGNVKDD</sequence>
<accession>A0A8J3ZSM2</accession>
<dbReference type="InterPro" id="IPR002347">
    <property type="entry name" value="SDR_fam"/>
</dbReference>
<dbReference type="CDD" id="cd05233">
    <property type="entry name" value="SDR_c"/>
    <property type="match status" value="1"/>
</dbReference>
<dbReference type="PRINTS" id="PR00080">
    <property type="entry name" value="SDRFAMILY"/>
</dbReference>
<dbReference type="EMBL" id="BOPH01000020">
    <property type="protein sequence ID" value="GIJ66770.1"/>
    <property type="molecule type" value="Genomic_DNA"/>
</dbReference>
<dbReference type="PANTHER" id="PTHR44196">
    <property type="entry name" value="DEHYDROGENASE/REDUCTASE SDR FAMILY MEMBER 7B"/>
    <property type="match status" value="1"/>
</dbReference>
<keyword evidence="5" id="KW-1185">Reference proteome</keyword>
<keyword evidence="2" id="KW-0560">Oxidoreductase</keyword>
<comment type="caution">
    <text evidence="4">The sequence shown here is derived from an EMBL/GenBank/DDBJ whole genome shotgun (WGS) entry which is preliminary data.</text>
</comment>
<dbReference type="PRINTS" id="PR00081">
    <property type="entry name" value="GDHRDH"/>
</dbReference>
<dbReference type="Pfam" id="PF00106">
    <property type="entry name" value="adh_short"/>
    <property type="match status" value="1"/>
</dbReference>
<dbReference type="NCBIfam" id="NF005878">
    <property type="entry name" value="PRK07825.1"/>
    <property type="match status" value="1"/>
</dbReference>
<dbReference type="AlphaFoldDB" id="A0A8J3ZSM2"/>
<dbReference type="PROSITE" id="PS00061">
    <property type="entry name" value="ADH_SHORT"/>
    <property type="match status" value="1"/>
</dbReference>
<comment type="similarity">
    <text evidence="1 3">Belongs to the short-chain dehydrogenases/reductases (SDR) family.</text>
</comment>
<organism evidence="4 5">
    <name type="scientific">Virgisporangium ochraceum</name>
    <dbReference type="NCBI Taxonomy" id="65505"/>
    <lineage>
        <taxon>Bacteria</taxon>
        <taxon>Bacillati</taxon>
        <taxon>Actinomycetota</taxon>
        <taxon>Actinomycetes</taxon>
        <taxon>Micromonosporales</taxon>
        <taxon>Micromonosporaceae</taxon>
        <taxon>Virgisporangium</taxon>
    </lineage>
</organism>
<dbReference type="GO" id="GO:0016491">
    <property type="term" value="F:oxidoreductase activity"/>
    <property type="evidence" value="ECO:0007669"/>
    <property type="project" value="UniProtKB-KW"/>
</dbReference>